<dbReference type="RefSeq" id="WP_141601159.1">
    <property type="nucleotide sequence ID" value="NZ_JARMSB010000008.1"/>
</dbReference>
<keyword evidence="1" id="KW-0812">Transmembrane</keyword>
<dbReference type="InterPro" id="IPR021359">
    <property type="entry name" value="DUF2812"/>
</dbReference>
<reference evidence="2 3" key="1">
    <citation type="submission" date="2019-06" db="EMBL/GenBank/DDBJ databases">
        <title>Genome sequence of Ureibacillus terrenus.</title>
        <authorList>
            <person name="Maclea K.S."/>
            <person name="Simoes M."/>
        </authorList>
    </citation>
    <scope>NUCLEOTIDE SEQUENCE [LARGE SCALE GENOMIC DNA]</scope>
    <source>
        <strain evidence="2 3">ATCC BAA-384</strain>
    </source>
</reference>
<dbReference type="Pfam" id="PF11193">
    <property type="entry name" value="DUF2812"/>
    <property type="match status" value="1"/>
</dbReference>
<protein>
    <submittedName>
        <fullName evidence="2">DUF2812 domain-containing protein</fullName>
    </submittedName>
</protein>
<dbReference type="OrthoDB" id="8757095at2"/>
<comment type="caution">
    <text evidence="2">The sequence shown here is derived from an EMBL/GenBank/DDBJ whole genome shotgun (WGS) entry which is preliminary data.</text>
</comment>
<name>A0A540V738_9BACL</name>
<dbReference type="Proteomes" id="UP000315753">
    <property type="component" value="Unassembled WGS sequence"/>
</dbReference>
<gene>
    <name evidence="2" type="ORF">FKZ59_02515</name>
</gene>
<keyword evidence="3" id="KW-1185">Reference proteome</keyword>
<organism evidence="2 3">
    <name type="scientific">Ureibacillus terrenus</name>
    <dbReference type="NCBI Taxonomy" id="118246"/>
    <lineage>
        <taxon>Bacteria</taxon>
        <taxon>Bacillati</taxon>
        <taxon>Bacillota</taxon>
        <taxon>Bacilli</taxon>
        <taxon>Bacillales</taxon>
        <taxon>Caryophanaceae</taxon>
        <taxon>Ureibacillus</taxon>
    </lineage>
</organism>
<accession>A0A540V738</accession>
<feature type="transmembrane region" description="Helical" evidence="1">
    <location>
        <begin position="111"/>
        <end position="128"/>
    </location>
</feature>
<keyword evidence="1" id="KW-0472">Membrane</keyword>
<feature type="transmembrane region" description="Helical" evidence="1">
    <location>
        <begin position="140"/>
        <end position="161"/>
    </location>
</feature>
<dbReference type="EMBL" id="VIGD01000002">
    <property type="protein sequence ID" value="TQE91983.1"/>
    <property type="molecule type" value="Genomic_DNA"/>
</dbReference>
<evidence type="ECO:0000313" key="3">
    <source>
        <dbReference type="Proteomes" id="UP000315753"/>
    </source>
</evidence>
<dbReference type="AlphaFoldDB" id="A0A540V738"/>
<evidence type="ECO:0000256" key="1">
    <source>
        <dbReference type="SAM" id="Phobius"/>
    </source>
</evidence>
<proteinExistence type="predicted"/>
<evidence type="ECO:0000313" key="2">
    <source>
        <dbReference type="EMBL" id="TQE91983.1"/>
    </source>
</evidence>
<sequence>MKKVKYRIFLDYDKEERWINDMAEKGWHLEKFAPGRFVFRKGEPGAYIYRLEFVGNLPKEEKEEYVGILEDSGASIVHESFGWIYAKKPADGGPFELYTDAGSKIAYYNRILNTFLILFLVAIGGAGYNFSLARMTDIEAVPIASGVVCALSAFIIGVQMIKISRKKKKLQESFFE</sequence>
<keyword evidence="1" id="KW-1133">Transmembrane helix</keyword>